<dbReference type="AlphaFoldDB" id="A0A7Y9LLN8"/>
<evidence type="ECO:0000313" key="1">
    <source>
        <dbReference type="EMBL" id="NYE81283.1"/>
    </source>
</evidence>
<sequence>MSDVISPTLRRFLDQLIAIDARKHHVDAAGLASAASVAATAGDSADAAIAAPRTTLDVLDALPNDDVCRVAALTWVGRGDFPTFAEAYDYAKLDLQIRGKGTLIATIVQKPLFELVPAALRKLKLV</sequence>
<keyword evidence="2" id="KW-1185">Reference proteome</keyword>
<name>A0A7Y9LLN8_9BURK</name>
<comment type="caution">
    <text evidence="1">The sequence shown here is derived from an EMBL/GenBank/DDBJ whole genome shotgun (WGS) entry which is preliminary data.</text>
</comment>
<dbReference type="RefSeq" id="WP_179583180.1">
    <property type="nucleotide sequence ID" value="NZ_JACBYR010000001.1"/>
</dbReference>
<proteinExistence type="predicted"/>
<protein>
    <recommendedName>
        <fullName evidence="3">DUF3775 domain-containing protein</fullName>
    </recommendedName>
</protein>
<evidence type="ECO:0000313" key="2">
    <source>
        <dbReference type="Proteomes" id="UP000542125"/>
    </source>
</evidence>
<evidence type="ECO:0008006" key="3">
    <source>
        <dbReference type="Google" id="ProtNLM"/>
    </source>
</evidence>
<dbReference type="EMBL" id="JACBYR010000001">
    <property type="protein sequence ID" value="NYE81283.1"/>
    <property type="molecule type" value="Genomic_DNA"/>
</dbReference>
<reference evidence="1 2" key="1">
    <citation type="submission" date="2020-07" db="EMBL/GenBank/DDBJ databases">
        <title>Genomic Encyclopedia of Type Strains, Phase IV (KMG-V): Genome sequencing to study the core and pangenomes of soil and plant-associated prokaryotes.</title>
        <authorList>
            <person name="Whitman W."/>
        </authorList>
    </citation>
    <scope>NUCLEOTIDE SEQUENCE [LARGE SCALE GENOMIC DNA]</scope>
    <source>
        <strain evidence="1 2">SAS40</strain>
    </source>
</reference>
<gene>
    <name evidence="1" type="ORF">FHW18_000554</name>
</gene>
<accession>A0A7Y9LLN8</accession>
<organism evidence="1 2">
    <name type="scientific">Pigmentiphaga litoralis</name>
    <dbReference type="NCBI Taxonomy" id="516702"/>
    <lineage>
        <taxon>Bacteria</taxon>
        <taxon>Pseudomonadati</taxon>
        <taxon>Pseudomonadota</taxon>
        <taxon>Betaproteobacteria</taxon>
        <taxon>Burkholderiales</taxon>
        <taxon>Alcaligenaceae</taxon>
        <taxon>Pigmentiphaga</taxon>
    </lineage>
</organism>
<dbReference type="Proteomes" id="UP000542125">
    <property type="component" value="Unassembled WGS sequence"/>
</dbReference>